<feature type="region of interest" description="Disordered" evidence="1">
    <location>
        <begin position="839"/>
        <end position="858"/>
    </location>
</feature>
<evidence type="ECO:0000313" key="2">
    <source>
        <dbReference type="EMBL" id="KKN62894.1"/>
    </source>
</evidence>
<dbReference type="AlphaFoldDB" id="A0A0F9S772"/>
<proteinExistence type="predicted"/>
<reference evidence="2" key="1">
    <citation type="journal article" date="2015" name="Nature">
        <title>Complex archaea that bridge the gap between prokaryotes and eukaryotes.</title>
        <authorList>
            <person name="Spang A."/>
            <person name="Saw J.H."/>
            <person name="Jorgensen S.L."/>
            <person name="Zaremba-Niedzwiedzka K."/>
            <person name="Martijn J."/>
            <person name="Lind A.E."/>
            <person name="van Eijk R."/>
            <person name="Schleper C."/>
            <person name="Guy L."/>
            <person name="Ettema T.J."/>
        </authorList>
    </citation>
    <scope>NUCLEOTIDE SEQUENCE</scope>
</reference>
<comment type="caution">
    <text evidence="2">The sequence shown here is derived from an EMBL/GenBank/DDBJ whole genome shotgun (WGS) entry which is preliminary data.</text>
</comment>
<organism evidence="2">
    <name type="scientific">marine sediment metagenome</name>
    <dbReference type="NCBI Taxonomy" id="412755"/>
    <lineage>
        <taxon>unclassified sequences</taxon>
        <taxon>metagenomes</taxon>
        <taxon>ecological metagenomes</taxon>
    </lineage>
</organism>
<accession>A0A0F9S772</accession>
<gene>
    <name evidence="2" type="ORF">LCGC14_0507470</name>
</gene>
<name>A0A0F9S772_9ZZZZ</name>
<evidence type="ECO:0000256" key="1">
    <source>
        <dbReference type="SAM" id="MobiDB-lite"/>
    </source>
</evidence>
<sequence length="963" mass="105915">MTLTYNVNDTTKAPSHHLMLVEGSTTVGITLKSSEDIQQQPYNPSSLQFNTGRQGYGSFEPPYTSIDQTDWSGGLGQRYFKDTSKFLDSYNAWTMNESGWLPAPMGRFARGLRAENTIMPNSTQLRREGEIPLNQGIGWTSLTGSTAYRGTAFLTTEAYSASEIWLFMRYFGNPPTLTVEIRANSSNEPGSVITNGTITTSSATLADIMPEGAGIGQWIPFNLDTAASMNNATVYHVIVGNTEAGTPSADYWEVGTPGLSTTTNSYPTTSSDGSSWSSGGTVLYFRVLAALVDGKVHFVEYKNALYACTEPTDGSAGKIYLNGDRGVATGTSTANKLVDTTQSWEDDQYINAYLHIFNGTGEGQVRRIVDSDATSLTVYDSSETETLGTGTPFDITPIQGGTDTGSEYVITGTQQWQNVTPTNSTFTITKPITDVLVLWGVLYCCQGEDANAAKLREYNDNSSPGVWFDFHGENANTHDTLVIDDANWVAQYLAKTYDPKNENFVWRARNQNPAEWTGTNQTSVSKADDVVWSANMSFGTGIPVGTRDHLITNIAVYNNLLWVGKEDSVWYIESDGTYDRAHPLQIGLEAMAEPDNNRAMVAKDLFLFFNWAHSVEKLYGSNLTDIGPWRGMGLPERARGPIVDLVPAIGWLFAAVDGGAKGQSSVLAYNDRGWHTLYRGPARGKSDFAQLSNPRIRNLHWQSVSGEFALNFLWFESGGDIMFMRMPRKALNPALDSSMDLALVSYVTSSIHDAGYSNLEKHFEQVHLSHPGANQIRYEIDYIADVALDEVMGFNASAEKAWTTVTVDSGFAPDFTFDLSQSRKRTIILRTRTSTLTRSVNPVSDKAPPESEVVGESGAGPASLEAVVLDAFARTPVKYNWTFPIVLDEHQETLDGQVDLNLETKFTRLNNWANRAQELALSSTFHWLHNKTVVIEPLPATFGGWDNETGTTRAMLSITLRET</sequence>
<dbReference type="EMBL" id="LAZR01000609">
    <property type="protein sequence ID" value="KKN62894.1"/>
    <property type="molecule type" value="Genomic_DNA"/>
</dbReference>
<protein>
    <submittedName>
        <fullName evidence="2">Uncharacterized protein</fullName>
    </submittedName>
</protein>